<dbReference type="PANTHER" id="PTHR48047">
    <property type="entry name" value="GLYCOSYLTRANSFERASE"/>
    <property type="match status" value="1"/>
</dbReference>
<evidence type="ECO:0000256" key="4">
    <source>
        <dbReference type="ARBA" id="ARBA00022679"/>
    </source>
</evidence>
<dbReference type="InterPro" id="IPR035595">
    <property type="entry name" value="UDP_glycos_trans_CS"/>
</dbReference>
<comment type="pathway">
    <text evidence="1">Secondary metabolite biosynthesis; terpenoid biosynthesis.</text>
</comment>
<dbReference type="Pfam" id="PF00201">
    <property type="entry name" value="UDPGT"/>
    <property type="match status" value="1"/>
</dbReference>
<dbReference type="FunFam" id="3.40.50.2000:FF:000047">
    <property type="entry name" value="Glycosyltransferase"/>
    <property type="match status" value="1"/>
</dbReference>
<dbReference type="PANTHER" id="PTHR48047:SF45">
    <property type="entry name" value="SCOPOLETIN GLUCOSYLTRANSFERASE-LIKE"/>
    <property type="match status" value="1"/>
</dbReference>
<accession>A0AAD8H392</accession>
<keyword evidence="9" id="KW-1185">Reference proteome</keyword>
<dbReference type="InterPro" id="IPR002213">
    <property type="entry name" value="UDP_glucos_trans"/>
</dbReference>
<dbReference type="FunFam" id="3.40.50.2000:FF:000071">
    <property type="entry name" value="Glycosyltransferase"/>
    <property type="match status" value="1"/>
</dbReference>
<organism evidence="8 9">
    <name type="scientific">Heracleum sosnowskyi</name>
    <dbReference type="NCBI Taxonomy" id="360622"/>
    <lineage>
        <taxon>Eukaryota</taxon>
        <taxon>Viridiplantae</taxon>
        <taxon>Streptophyta</taxon>
        <taxon>Embryophyta</taxon>
        <taxon>Tracheophyta</taxon>
        <taxon>Spermatophyta</taxon>
        <taxon>Magnoliopsida</taxon>
        <taxon>eudicotyledons</taxon>
        <taxon>Gunneridae</taxon>
        <taxon>Pentapetalae</taxon>
        <taxon>asterids</taxon>
        <taxon>campanulids</taxon>
        <taxon>Apiales</taxon>
        <taxon>Apiaceae</taxon>
        <taxon>Apioideae</taxon>
        <taxon>apioid superclade</taxon>
        <taxon>Tordylieae</taxon>
        <taxon>Tordyliinae</taxon>
        <taxon>Heracleum</taxon>
    </lineage>
</organism>
<keyword evidence="3 6" id="KW-0328">Glycosyltransferase</keyword>
<evidence type="ECO:0000313" key="9">
    <source>
        <dbReference type="Proteomes" id="UP001237642"/>
    </source>
</evidence>
<evidence type="ECO:0000313" key="8">
    <source>
        <dbReference type="EMBL" id="KAK1358903.1"/>
    </source>
</evidence>
<keyword evidence="5" id="KW-0414">Isoprene biosynthesis</keyword>
<evidence type="ECO:0000256" key="1">
    <source>
        <dbReference type="ARBA" id="ARBA00004721"/>
    </source>
</evidence>
<evidence type="ECO:0000256" key="3">
    <source>
        <dbReference type="ARBA" id="ARBA00022676"/>
    </source>
</evidence>
<dbReference type="EC" id="2.4.1.-" evidence="7"/>
<dbReference type="GO" id="GO:0008299">
    <property type="term" value="P:isoprenoid biosynthetic process"/>
    <property type="evidence" value="ECO:0007669"/>
    <property type="project" value="UniProtKB-KW"/>
</dbReference>
<keyword evidence="4 6" id="KW-0808">Transferase</keyword>
<protein>
    <recommendedName>
        <fullName evidence="7">Glycosyltransferase</fullName>
        <ecNumber evidence="7">2.4.1.-</ecNumber>
    </recommendedName>
</protein>
<dbReference type="AlphaFoldDB" id="A0AAD8H392"/>
<name>A0AAD8H392_9APIA</name>
<evidence type="ECO:0000256" key="6">
    <source>
        <dbReference type="RuleBase" id="RU003718"/>
    </source>
</evidence>
<dbReference type="GO" id="GO:0035251">
    <property type="term" value="F:UDP-glucosyltransferase activity"/>
    <property type="evidence" value="ECO:0007669"/>
    <property type="project" value="TreeGrafter"/>
</dbReference>
<reference evidence="8" key="1">
    <citation type="submission" date="2023-02" db="EMBL/GenBank/DDBJ databases">
        <title>Genome of toxic invasive species Heracleum sosnowskyi carries increased number of genes despite the absence of recent whole-genome duplications.</title>
        <authorList>
            <person name="Schelkunov M."/>
            <person name="Shtratnikova V."/>
            <person name="Makarenko M."/>
            <person name="Klepikova A."/>
            <person name="Omelchenko D."/>
            <person name="Novikova G."/>
            <person name="Obukhova E."/>
            <person name="Bogdanov V."/>
            <person name="Penin A."/>
            <person name="Logacheva M."/>
        </authorList>
    </citation>
    <scope>NUCLEOTIDE SEQUENCE</scope>
    <source>
        <strain evidence="8">Hsosn_3</strain>
        <tissue evidence="8">Leaf</tissue>
    </source>
</reference>
<dbReference type="Proteomes" id="UP001237642">
    <property type="component" value="Unassembled WGS sequence"/>
</dbReference>
<sequence>MVKLQVFFFPLMAHGHMIPILDMAKLFASRGVHSTIITTPLNAPAFAKGVQRSNDLGSQMSVKILQFPKIDGLPENCENADQIANPAMLPIFFGATKLLKDQLEQLLKEHRPNCLVADISFPWATDCAAKFDIPRLVFHGSSFFASCAGEQVGLHRPFQNLKNDSDEFFVPNFPHKVKLCLSQIPPHVRSEEETDFAKTIIEARESELRSYGVIVNSFYELEPEYADHYRNVLNRKAWHIGPLSLCNRSLEDKAYRGKQAAISEDDCLKWLDSKSPNSVLYVCFGSISKFPSEQLHEIAMGLEASGQQFILVVRKGTNDKEAEDWMPEGFEERMKGKGLIIRGWAPQMLILDHEAVGGFVTHCGWNSTLEGIAAGVPMVTWPSFAEQFYNEKLITDVLRIGVAVGAKEWVTGTGGGNIKRDAVETAVRSIIVGEEADERRNRCKGLKEMARKAVEEGGSSYLDLNALIQELSSYPSSS</sequence>
<proteinExistence type="inferred from homology"/>
<dbReference type="CDD" id="cd03784">
    <property type="entry name" value="GT1_Gtf-like"/>
    <property type="match status" value="1"/>
</dbReference>
<dbReference type="Gene3D" id="3.40.50.2000">
    <property type="entry name" value="Glycogen Phosphorylase B"/>
    <property type="match status" value="2"/>
</dbReference>
<evidence type="ECO:0000256" key="7">
    <source>
        <dbReference type="RuleBase" id="RU362057"/>
    </source>
</evidence>
<evidence type="ECO:0000256" key="2">
    <source>
        <dbReference type="ARBA" id="ARBA00009995"/>
    </source>
</evidence>
<comment type="similarity">
    <text evidence="2 6">Belongs to the UDP-glycosyltransferase family.</text>
</comment>
<comment type="caution">
    <text evidence="8">The sequence shown here is derived from an EMBL/GenBank/DDBJ whole genome shotgun (WGS) entry which is preliminary data.</text>
</comment>
<gene>
    <name evidence="8" type="ORF">POM88_043377</name>
</gene>
<dbReference type="SUPFAM" id="SSF53756">
    <property type="entry name" value="UDP-Glycosyltransferase/glycogen phosphorylase"/>
    <property type="match status" value="1"/>
</dbReference>
<evidence type="ECO:0000256" key="5">
    <source>
        <dbReference type="ARBA" id="ARBA00023229"/>
    </source>
</evidence>
<dbReference type="EMBL" id="JAUIZM010000010">
    <property type="protein sequence ID" value="KAK1358903.1"/>
    <property type="molecule type" value="Genomic_DNA"/>
</dbReference>
<reference evidence="8" key="2">
    <citation type="submission" date="2023-05" db="EMBL/GenBank/DDBJ databases">
        <authorList>
            <person name="Schelkunov M.I."/>
        </authorList>
    </citation>
    <scope>NUCLEOTIDE SEQUENCE</scope>
    <source>
        <strain evidence="8">Hsosn_3</strain>
        <tissue evidence="8">Leaf</tissue>
    </source>
</reference>
<dbReference type="PROSITE" id="PS00375">
    <property type="entry name" value="UDPGT"/>
    <property type="match status" value="1"/>
</dbReference>